<dbReference type="AlphaFoldDB" id="A0A0L6VPQ5"/>
<organism evidence="1 2">
    <name type="scientific">Puccinia sorghi</name>
    <dbReference type="NCBI Taxonomy" id="27349"/>
    <lineage>
        <taxon>Eukaryota</taxon>
        <taxon>Fungi</taxon>
        <taxon>Dikarya</taxon>
        <taxon>Basidiomycota</taxon>
        <taxon>Pucciniomycotina</taxon>
        <taxon>Pucciniomycetes</taxon>
        <taxon>Pucciniales</taxon>
        <taxon>Pucciniaceae</taxon>
        <taxon>Puccinia</taxon>
    </lineage>
</organism>
<name>A0A0L6VPQ5_9BASI</name>
<dbReference type="Proteomes" id="UP000037035">
    <property type="component" value="Unassembled WGS sequence"/>
</dbReference>
<accession>A0A0L6VPQ5</accession>
<evidence type="ECO:0000313" key="1">
    <source>
        <dbReference type="EMBL" id="KNZ62703.1"/>
    </source>
</evidence>
<gene>
    <name evidence="1" type="ORF">VP01_12333g1</name>
</gene>
<reference evidence="1 2" key="1">
    <citation type="submission" date="2015-08" db="EMBL/GenBank/DDBJ databases">
        <title>Next Generation Sequencing and Analysis of the Genome of Puccinia sorghi L Schw, the Causal Agent of Maize Common Rust.</title>
        <authorList>
            <person name="Rochi L."/>
            <person name="Burguener G."/>
            <person name="Darino M."/>
            <person name="Turjanski A."/>
            <person name="Kreff E."/>
            <person name="Dieguez M.J."/>
            <person name="Sacco F."/>
        </authorList>
    </citation>
    <scope>NUCLEOTIDE SEQUENCE [LARGE SCALE GENOMIC DNA]</scope>
    <source>
        <strain evidence="1 2">RO10H11247</strain>
    </source>
</reference>
<feature type="non-terminal residue" evidence="1">
    <location>
        <position position="1"/>
    </location>
</feature>
<proteinExistence type="predicted"/>
<protein>
    <submittedName>
        <fullName evidence="1">Uncharacterized protein</fullName>
    </submittedName>
</protein>
<evidence type="ECO:0000313" key="2">
    <source>
        <dbReference type="Proteomes" id="UP000037035"/>
    </source>
</evidence>
<dbReference type="EMBL" id="LAVV01002592">
    <property type="protein sequence ID" value="KNZ62703.1"/>
    <property type="molecule type" value="Genomic_DNA"/>
</dbReference>
<keyword evidence="2" id="KW-1185">Reference proteome</keyword>
<comment type="caution">
    <text evidence="1">The sequence shown here is derived from an EMBL/GenBank/DDBJ whole genome shotgun (WGS) entry which is preliminary data.</text>
</comment>
<dbReference type="VEuPathDB" id="FungiDB:VP01_12333g1"/>
<sequence length="68" mass="7612">VPIHSSAVLTGLWKNLCGDITLSINGNQDRQMSTENQVYSLINEAQDNRHLVSSFHHAKFDVKTCQVT</sequence>